<keyword evidence="2" id="KW-1185">Reference proteome</keyword>
<protein>
    <submittedName>
        <fullName evidence="1">Pyridoxamine 5'-phosphate oxidase-like protein</fullName>
    </submittedName>
</protein>
<reference evidence="1 2" key="1">
    <citation type="submission" date="2019-03" db="EMBL/GenBank/DDBJ databases">
        <title>Genomic Encyclopedia of Type Strains, Phase III (KMG-III): the genomes of soil and plant-associated and newly described type strains.</title>
        <authorList>
            <person name="Whitman W."/>
        </authorList>
    </citation>
    <scope>NUCLEOTIDE SEQUENCE [LARGE SCALE GENOMIC DNA]</scope>
    <source>
        <strain evidence="1 2">VKMAc-2574</strain>
    </source>
</reference>
<evidence type="ECO:0000313" key="1">
    <source>
        <dbReference type="EMBL" id="TDW93376.1"/>
    </source>
</evidence>
<proteinExistence type="predicted"/>
<name>A0ABY2FJV3_9ACTN</name>
<dbReference type="SUPFAM" id="SSF50475">
    <property type="entry name" value="FMN-binding split barrel"/>
    <property type="match status" value="1"/>
</dbReference>
<dbReference type="InterPro" id="IPR024747">
    <property type="entry name" value="Pyridox_Oxase-rel"/>
</dbReference>
<evidence type="ECO:0000313" key="2">
    <source>
        <dbReference type="Proteomes" id="UP000295060"/>
    </source>
</evidence>
<accession>A0ABY2FJV3</accession>
<dbReference type="RefSeq" id="WP_134126423.1">
    <property type="nucleotide sequence ID" value="NZ_SODU01000001.1"/>
</dbReference>
<dbReference type="EMBL" id="SODU01000001">
    <property type="protein sequence ID" value="TDW93376.1"/>
    <property type="molecule type" value="Genomic_DNA"/>
</dbReference>
<dbReference type="InterPro" id="IPR012349">
    <property type="entry name" value="Split_barrel_FMN-bd"/>
</dbReference>
<dbReference type="Proteomes" id="UP000295060">
    <property type="component" value="Unassembled WGS sequence"/>
</dbReference>
<dbReference type="Gene3D" id="2.30.110.10">
    <property type="entry name" value="Electron Transport, Fmn-binding Protein, Chain A"/>
    <property type="match status" value="1"/>
</dbReference>
<dbReference type="Pfam" id="PF12900">
    <property type="entry name" value="Pyridox_ox_2"/>
    <property type="match status" value="1"/>
</dbReference>
<comment type="caution">
    <text evidence="1">The sequence shown here is derived from an EMBL/GenBank/DDBJ whole genome shotgun (WGS) entry which is preliminary data.</text>
</comment>
<organism evidence="1 2">
    <name type="scientific">Kribbella pratensis</name>
    <dbReference type="NCBI Taxonomy" id="2512112"/>
    <lineage>
        <taxon>Bacteria</taxon>
        <taxon>Bacillati</taxon>
        <taxon>Actinomycetota</taxon>
        <taxon>Actinomycetes</taxon>
        <taxon>Propionibacteriales</taxon>
        <taxon>Kribbellaceae</taxon>
        <taxon>Kribbella</taxon>
    </lineage>
</organism>
<sequence>MDTTRTARQFDSSRLEIIGPADCVRLFASVPLGRLVYTHGGLPAVRLVNFVVDDDTIVFSTGQGDKFRAAERGDVVAFEADEVDAERHVGWTVTAIGHLSVVTDDEAAELRRTLALHSWMPMEEPQLVRLGIESVQGRRLVPWGRRPRLC</sequence>
<gene>
    <name evidence="1" type="ORF">EV137_0651</name>
</gene>